<keyword evidence="20" id="KW-1185">Reference proteome</keyword>
<dbReference type="InterPro" id="IPR001789">
    <property type="entry name" value="Sig_transdc_resp-reg_receiver"/>
</dbReference>
<feature type="coiled-coil region" evidence="14">
    <location>
        <begin position="848"/>
        <end position="875"/>
    </location>
</feature>
<evidence type="ECO:0000256" key="9">
    <source>
        <dbReference type="ARBA" id="ARBA00022840"/>
    </source>
</evidence>
<keyword evidence="11" id="KW-0902">Two-component regulatory system</keyword>
<proteinExistence type="predicted"/>
<keyword evidence="8 19" id="KW-0418">Kinase</keyword>
<dbReference type="FunFam" id="1.10.287.130:FF:000004">
    <property type="entry name" value="Ethylene receptor 1"/>
    <property type="match status" value="1"/>
</dbReference>
<dbReference type="InterPro" id="IPR011006">
    <property type="entry name" value="CheY-like_superfamily"/>
</dbReference>
<dbReference type="InterPro" id="IPR003594">
    <property type="entry name" value="HATPase_dom"/>
</dbReference>
<dbReference type="PROSITE" id="PS50110">
    <property type="entry name" value="RESPONSE_REGULATORY"/>
    <property type="match status" value="1"/>
</dbReference>
<reference evidence="19 20" key="1">
    <citation type="journal article" date="2011" name="Genome Res.">
        <title>Phylogeny-wide analysis of social amoeba genomes highlights ancient origins for complex intercellular communication.</title>
        <authorList>
            <person name="Heidel A.J."/>
            <person name="Lawal H.M."/>
            <person name="Felder M."/>
            <person name="Schilde C."/>
            <person name="Helps N.R."/>
            <person name="Tunggal B."/>
            <person name="Rivero F."/>
            <person name="John U."/>
            <person name="Schleicher M."/>
            <person name="Eichinger L."/>
            <person name="Platzer M."/>
            <person name="Noegel A.A."/>
            <person name="Schaap P."/>
            <person name="Gloeckner G."/>
        </authorList>
    </citation>
    <scope>NUCLEOTIDE SEQUENCE [LARGE SCALE GENOMIC DNA]</scope>
    <source>
        <strain evidence="20">ATCC 26659 / Pp 5 / PN500</strain>
    </source>
</reference>
<keyword evidence="4 13" id="KW-0597">Phosphoprotein</keyword>
<gene>
    <name evidence="19" type="primary">dhkK</name>
    <name evidence="19" type="ORF">PPL_07312</name>
</gene>
<dbReference type="Pfam" id="PF02518">
    <property type="entry name" value="HATPase_c"/>
    <property type="match status" value="1"/>
</dbReference>
<comment type="catalytic activity">
    <reaction evidence="1">
        <text>ATP + protein L-histidine = ADP + protein N-phospho-L-histidine.</text>
        <dbReference type="EC" id="2.7.13.3"/>
    </reaction>
</comment>
<dbReference type="FunCoup" id="D3BEZ6">
    <property type="interactions" value="14"/>
</dbReference>
<dbReference type="InterPro" id="IPR004358">
    <property type="entry name" value="Sig_transdc_His_kin-like_C"/>
</dbReference>
<evidence type="ECO:0000256" key="8">
    <source>
        <dbReference type="ARBA" id="ARBA00022777"/>
    </source>
</evidence>
<dbReference type="SUPFAM" id="SSF47384">
    <property type="entry name" value="Homodimeric domain of signal transducing histidine kinase"/>
    <property type="match status" value="1"/>
</dbReference>
<evidence type="ECO:0000256" key="16">
    <source>
        <dbReference type="SAM" id="Phobius"/>
    </source>
</evidence>
<dbReference type="EMBL" id="ADBJ01000031">
    <property type="protein sequence ID" value="EFA80477.1"/>
    <property type="molecule type" value="Genomic_DNA"/>
</dbReference>
<dbReference type="SMART" id="SM00388">
    <property type="entry name" value="HisKA"/>
    <property type="match status" value="1"/>
</dbReference>
<dbReference type="InterPro" id="IPR003661">
    <property type="entry name" value="HisK_dim/P_dom"/>
</dbReference>
<keyword evidence="9" id="KW-0067">ATP-binding</keyword>
<feature type="transmembrane region" description="Helical" evidence="16">
    <location>
        <begin position="309"/>
        <end position="327"/>
    </location>
</feature>
<organism evidence="19 20">
    <name type="scientific">Heterostelium pallidum (strain ATCC 26659 / Pp 5 / PN500)</name>
    <name type="common">Cellular slime mold</name>
    <name type="synonym">Polysphondylium pallidum</name>
    <dbReference type="NCBI Taxonomy" id="670386"/>
    <lineage>
        <taxon>Eukaryota</taxon>
        <taxon>Amoebozoa</taxon>
        <taxon>Evosea</taxon>
        <taxon>Eumycetozoa</taxon>
        <taxon>Dictyostelia</taxon>
        <taxon>Acytosteliales</taxon>
        <taxon>Acytosteliaceae</taxon>
        <taxon>Heterostelium</taxon>
    </lineage>
</organism>
<feature type="transmembrane region" description="Helical" evidence="16">
    <location>
        <begin position="339"/>
        <end position="356"/>
    </location>
</feature>
<dbReference type="PANTHER" id="PTHR45339:SF1">
    <property type="entry name" value="HYBRID SIGNAL TRANSDUCTION HISTIDINE KINASE J"/>
    <property type="match status" value="1"/>
</dbReference>
<dbReference type="InParanoid" id="D3BEZ6"/>
<keyword evidence="7" id="KW-0547">Nucleotide-binding</keyword>
<dbReference type="GO" id="GO:0005524">
    <property type="term" value="F:ATP binding"/>
    <property type="evidence" value="ECO:0007669"/>
    <property type="project" value="UniProtKB-KW"/>
</dbReference>
<evidence type="ECO:0000256" key="12">
    <source>
        <dbReference type="ARBA" id="ARBA00023136"/>
    </source>
</evidence>
<dbReference type="EC" id="2.7.13.3" evidence="3"/>
<dbReference type="PRINTS" id="PR00344">
    <property type="entry name" value="BCTRLSENSOR"/>
</dbReference>
<dbReference type="InterPro" id="IPR036890">
    <property type="entry name" value="HATPase_C_sf"/>
</dbReference>
<feature type="region of interest" description="Disordered" evidence="15">
    <location>
        <begin position="143"/>
        <end position="162"/>
    </location>
</feature>
<keyword evidence="5" id="KW-0808">Transferase</keyword>
<dbReference type="InterPro" id="IPR036097">
    <property type="entry name" value="HisK_dim/P_sf"/>
</dbReference>
<dbReference type="Pfam" id="PF00072">
    <property type="entry name" value="Response_reg"/>
    <property type="match status" value="1"/>
</dbReference>
<dbReference type="CDD" id="cd00082">
    <property type="entry name" value="HisKA"/>
    <property type="match status" value="1"/>
</dbReference>
<evidence type="ECO:0000256" key="6">
    <source>
        <dbReference type="ARBA" id="ARBA00022692"/>
    </source>
</evidence>
<dbReference type="SUPFAM" id="SSF55874">
    <property type="entry name" value="ATPase domain of HSP90 chaperone/DNA topoisomerase II/histidine kinase"/>
    <property type="match status" value="1"/>
</dbReference>
<dbReference type="AlphaFoldDB" id="D3BEZ6"/>
<evidence type="ECO:0000256" key="11">
    <source>
        <dbReference type="ARBA" id="ARBA00023012"/>
    </source>
</evidence>
<dbReference type="Gene3D" id="3.30.565.10">
    <property type="entry name" value="Histidine kinase-like ATPase, C-terminal domain"/>
    <property type="match status" value="1"/>
</dbReference>
<evidence type="ECO:0000256" key="2">
    <source>
        <dbReference type="ARBA" id="ARBA00004370"/>
    </source>
</evidence>
<dbReference type="STRING" id="670386.D3BEZ6"/>
<evidence type="ECO:0000256" key="14">
    <source>
        <dbReference type="SAM" id="Coils"/>
    </source>
</evidence>
<dbReference type="Pfam" id="PF00512">
    <property type="entry name" value="HisKA"/>
    <property type="match status" value="1"/>
</dbReference>
<evidence type="ECO:0000256" key="3">
    <source>
        <dbReference type="ARBA" id="ARBA00012438"/>
    </source>
</evidence>
<evidence type="ECO:0000259" key="17">
    <source>
        <dbReference type="PROSITE" id="PS50109"/>
    </source>
</evidence>
<dbReference type="GeneID" id="31362793"/>
<dbReference type="RefSeq" id="XP_020432597.1">
    <property type="nucleotide sequence ID" value="XM_020578149.1"/>
</dbReference>
<name>D3BEZ6_HETP5</name>
<dbReference type="PANTHER" id="PTHR45339">
    <property type="entry name" value="HYBRID SIGNAL TRANSDUCTION HISTIDINE KINASE J"/>
    <property type="match status" value="1"/>
</dbReference>
<dbReference type="SUPFAM" id="SSF52172">
    <property type="entry name" value="CheY-like"/>
    <property type="match status" value="1"/>
</dbReference>
<evidence type="ECO:0000256" key="5">
    <source>
        <dbReference type="ARBA" id="ARBA00022679"/>
    </source>
</evidence>
<dbReference type="GO" id="GO:0000155">
    <property type="term" value="F:phosphorelay sensor kinase activity"/>
    <property type="evidence" value="ECO:0007669"/>
    <property type="project" value="InterPro"/>
</dbReference>
<feature type="transmembrane region" description="Helical" evidence="16">
    <location>
        <begin position="385"/>
        <end position="407"/>
    </location>
</feature>
<evidence type="ECO:0000256" key="13">
    <source>
        <dbReference type="PROSITE-ProRule" id="PRU00169"/>
    </source>
</evidence>
<dbReference type="CDD" id="cd16922">
    <property type="entry name" value="HATPase_EvgS-ArcB-TorS-like"/>
    <property type="match status" value="1"/>
</dbReference>
<dbReference type="PROSITE" id="PS50109">
    <property type="entry name" value="HIS_KIN"/>
    <property type="match status" value="1"/>
</dbReference>
<dbReference type="Gene3D" id="1.10.287.130">
    <property type="match status" value="1"/>
</dbReference>
<feature type="transmembrane region" description="Helical" evidence="16">
    <location>
        <begin position="282"/>
        <end position="303"/>
    </location>
</feature>
<dbReference type="CDD" id="cd17546">
    <property type="entry name" value="REC_hyHK_CKI1_RcsC-like"/>
    <property type="match status" value="1"/>
</dbReference>
<feature type="modified residue" description="4-aspartylphosphate" evidence="13">
    <location>
        <position position="779"/>
    </location>
</feature>
<dbReference type="Proteomes" id="UP000001396">
    <property type="component" value="Unassembled WGS sequence"/>
</dbReference>
<comment type="subcellular location">
    <subcellularLocation>
        <location evidence="2">Membrane</location>
    </subcellularLocation>
</comment>
<feature type="domain" description="Histidine kinase" evidence="17">
    <location>
        <begin position="476"/>
        <end position="705"/>
    </location>
</feature>
<evidence type="ECO:0000259" key="18">
    <source>
        <dbReference type="PROSITE" id="PS50110"/>
    </source>
</evidence>
<evidence type="ECO:0000256" key="4">
    <source>
        <dbReference type="ARBA" id="ARBA00022553"/>
    </source>
</evidence>
<evidence type="ECO:0000313" key="20">
    <source>
        <dbReference type="Proteomes" id="UP000001396"/>
    </source>
</evidence>
<dbReference type="SMART" id="SM00387">
    <property type="entry name" value="HATPase_c"/>
    <property type="match status" value="1"/>
</dbReference>
<sequence length="878" mass="99551">MKPTMPYKRNYGSQTTSPQQTNLSPFSSFLPSKPTHVINLFNSPSDMTGYQYSTQCPTKSIQPSKSSELYNSIKSSFKIFYNSIYDYFLSKNNVCYETDDYYQYGRMQQNSILDDIIHNPKNQVSHVIHNIHNKNNNVNYLNQQQQQQPQQPQPMNKQPHHKTFTTTTTLSNLNAHPTTNISTNHFNIIDQTTTTTTTTTTTVQSLSAAADSSHFLKSGAIHLPSPCFKSYSIPKDTRVEQQISNHQENEENSRLKYSFNSVCRFILGEKQIKSQDLYKAKLCIGFCFTVVSFIPSWIIFFLLSGLKEPAMMAILSLPMTASSLFVLRKTGSTHYPGHMLCFTLCFALTMNSYYTGGHQSTLRLLMSTLPIVSALVIGRRASVQWSFVVLIILLLFFIANLLGYEYVDGIPTITIRSHMNFIIDVTLVLITMSFTLCYQYFIDEAHRETKTKNLQLTVAKDAAVEAYQARQEFLATMSHEIRTPLNGLIGMATLLRDSLSLPPEEKQMAKSVKSCGDILLRLVNDILDLSKLEANQMVVENIGFRVKDMAHEICQVLAAQAKEHNLRLQYEVADNVPPVLFGDTGRILQVLMNLTGNAIKFTPEGVVKIIIDLIEDDAEKITFKSDEYNVCFRVQDTGIGVPPESHQKIFEAFVQADPSDSRKYGGSGLGLYLCAKLVKLMRGEIGVYNNQHGGSTFWFILPLNVGSEMEEHANPMVADSSTIYTNGEIKVLVAEDNVINQRVAVKFLEKLGIKADVASNGNEVLSNLENHQYDLIFMDFQMPILDGLRCSYTIRQMETAKIWPMRFPIFICGLTANTMSTDKKRCFDNGMNWFISKPFQIGELRTAIEMAIEFKEKYRREMNQLQRQKTMINQMSLK</sequence>
<keyword evidence="12 16" id="KW-0472">Membrane</keyword>
<evidence type="ECO:0000256" key="15">
    <source>
        <dbReference type="SAM" id="MobiDB-lite"/>
    </source>
</evidence>
<protein>
    <recommendedName>
        <fullName evidence="3">histidine kinase</fullName>
        <ecNumber evidence="3">2.7.13.3</ecNumber>
    </recommendedName>
</protein>
<comment type="caution">
    <text evidence="19">The sequence shown here is derived from an EMBL/GenBank/DDBJ whole genome shotgun (WGS) entry which is preliminary data.</text>
</comment>
<dbReference type="InterPro" id="IPR005467">
    <property type="entry name" value="His_kinase_dom"/>
</dbReference>
<evidence type="ECO:0000256" key="7">
    <source>
        <dbReference type="ARBA" id="ARBA00022741"/>
    </source>
</evidence>
<feature type="compositionally biased region" description="Polar residues" evidence="15">
    <location>
        <begin position="11"/>
        <end position="22"/>
    </location>
</feature>
<feature type="transmembrane region" description="Helical" evidence="16">
    <location>
        <begin position="419"/>
        <end position="442"/>
    </location>
</feature>
<evidence type="ECO:0000256" key="10">
    <source>
        <dbReference type="ARBA" id="ARBA00022989"/>
    </source>
</evidence>
<keyword evidence="10 16" id="KW-1133">Transmembrane helix</keyword>
<dbReference type="FunFam" id="3.30.565.10:FF:000010">
    <property type="entry name" value="Sensor histidine kinase RcsC"/>
    <property type="match status" value="1"/>
</dbReference>
<keyword evidence="6 16" id="KW-0812">Transmembrane</keyword>
<keyword evidence="14" id="KW-0175">Coiled coil</keyword>
<dbReference type="GO" id="GO:0016020">
    <property type="term" value="C:membrane"/>
    <property type="evidence" value="ECO:0007669"/>
    <property type="project" value="UniProtKB-SubCell"/>
</dbReference>
<dbReference type="SMART" id="SM00448">
    <property type="entry name" value="REC"/>
    <property type="match status" value="1"/>
</dbReference>
<feature type="compositionally biased region" description="Low complexity" evidence="15">
    <location>
        <begin position="143"/>
        <end position="157"/>
    </location>
</feature>
<feature type="domain" description="Response regulatory" evidence="18">
    <location>
        <begin position="730"/>
        <end position="852"/>
    </location>
</feature>
<evidence type="ECO:0000256" key="1">
    <source>
        <dbReference type="ARBA" id="ARBA00000085"/>
    </source>
</evidence>
<feature type="region of interest" description="Disordered" evidence="15">
    <location>
        <begin position="1"/>
        <end position="25"/>
    </location>
</feature>
<evidence type="ECO:0000313" key="19">
    <source>
        <dbReference type="EMBL" id="EFA80477.1"/>
    </source>
</evidence>
<accession>D3BEZ6</accession>
<dbReference type="Gene3D" id="3.40.50.2300">
    <property type="match status" value="1"/>
</dbReference>